<feature type="chain" id="PRO_5034056617" description="IPIL1 protein" evidence="4">
    <location>
        <begin position="22"/>
        <end position="473"/>
    </location>
</feature>
<dbReference type="InterPro" id="IPR024810">
    <property type="entry name" value="MAB21L/cGLR"/>
</dbReference>
<dbReference type="AlphaFoldDB" id="A0A8C5IIB2"/>
<dbReference type="Ensembl" id="ENSJHYT00000003726.1">
    <property type="protein sequence ID" value="ENSJHYP00000003034.1"/>
    <property type="gene ID" value="ENSJHYG00000002496.1"/>
</dbReference>
<sequence length="473" mass="53366">TPAHLLKAMLAIQILFLLAQALLQYPQQAGDGLDEAALERMQQRADYLKQQMTQLTLELEQMKLEQSRGAWGAPLVWQFLALTGILLLLLALYFGHKKIRCDPDNSDVSDEEVEEVNAAGNGEDKSDANEDDDSHCIKRNLGSLSEVDIELPVLDLDKGCSVITDLMDKLIRIIGQGLSNSFYPVLQQAIRVGSGFEGWSSCTQDVVYCMLVPLSPPPGHAFHLELDTAGVLQRKFCVRVEQLCTCTRERLGEDMLCFLHHPEEELRRKQDPSLLHTLCTGSYLDVKKTVIWFCQFMRIAWMLLPQSLHWHLVFQPCSRSCKFVLKKDEEIFAAEVIFGVQQGDSDIFVSSQPAEAGIPSTTWLETHAVAEAKFFQHISRQALQLALQIFPAMRDSRQRLMDILKYLHCSLDTKQPLCNGQQEIPEEISLPSDFRVAQAPNLFQHLASRPDAHTKALQSTMTQVQTIVMADNY</sequence>
<feature type="transmembrane region" description="Helical" evidence="3">
    <location>
        <begin position="75"/>
        <end position="94"/>
    </location>
</feature>
<dbReference type="GO" id="GO:0016020">
    <property type="term" value="C:membrane"/>
    <property type="evidence" value="ECO:0007669"/>
    <property type="project" value="TreeGrafter"/>
</dbReference>
<feature type="compositionally biased region" description="Acidic residues" evidence="2">
    <location>
        <begin position="104"/>
        <end position="115"/>
    </location>
</feature>
<evidence type="ECO:0000256" key="3">
    <source>
        <dbReference type="SAM" id="Phobius"/>
    </source>
</evidence>
<accession>A0A8C5IIB2</accession>
<keyword evidence="4" id="KW-0732">Signal</keyword>
<organism evidence="5 6">
    <name type="scientific">Junco hyemalis</name>
    <name type="common">Dark-eyed junco</name>
    <dbReference type="NCBI Taxonomy" id="40217"/>
    <lineage>
        <taxon>Eukaryota</taxon>
        <taxon>Metazoa</taxon>
        <taxon>Chordata</taxon>
        <taxon>Craniata</taxon>
        <taxon>Vertebrata</taxon>
        <taxon>Euteleostomi</taxon>
        <taxon>Archelosauria</taxon>
        <taxon>Archosauria</taxon>
        <taxon>Dinosauria</taxon>
        <taxon>Saurischia</taxon>
        <taxon>Theropoda</taxon>
        <taxon>Coelurosauria</taxon>
        <taxon>Aves</taxon>
        <taxon>Neognathae</taxon>
        <taxon>Neoaves</taxon>
        <taxon>Telluraves</taxon>
        <taxon>Australaves</taxon>
        <taxon>Passeriformes</taxon>
        <taxon>Passerellidae</taxon>
        <taxon>Junco</taxon>
    </lineage>
</organism>
<proteinExistence type="predicted"/>
<keyword evidence="6" id="KW-1185">Reference proteome</keyword>
<reference evidence="5" key="2">
    <citation type="submission" date="2025-09" db="UniProtKB">
        <authorList>
            <consortium name="Ensembl"/>
        </authorList>
    </citation>
    <scope>IDENTIFICATION</scope>
</reference>
<keyword evidence="3" id="KW-0812">Transmembrane</keyword>
<keyword evidence="1" id="KW-0175">Coiled coil</keyword>
<evidence type="ECO:0000313" key="6">
    <source>
        <dbReference type="Proteomes" id="UP000694408"/>
    </source>
</evidence>
<dbReference type="Proteomes" id="UP000694408">
    <property type="component" value="Unplaced"/>
</dbReference>
<feature type="coiled-coil region" evidence="1">
    <location>
        <begin position="38"/>
        <end position="65"/>
    </location>
</feature>
<evidence type="ECO:0000313" key="5">
    <source>
        <dbReference type="Ensembl" id="ENSJHYP00000003034.1"/>
    </source>
</evidence>
<keyword evidence="3" id="KW-1133">Transmembrane helix</keyword>
<evidence type="ECO:0000256" key="2">
    <source>
        <dbReference type="SAM" id="MobiDB-lite"/>
    </source>
</evidence>
<evidence type="ECO:0008006" key="7">
    <source>
        <dbReference type="Google" id="ProtNLM"/>
    </source>
</evidence>
<keyword evidence="3" id="KW-0472">Membrane</keyword>
<evidence type="ECO:0000256" key="4">
    <source>
        <dbReference type="SAM" id="SignalP"/>
    </source>
</evidence>
<reference evidence="5" key="1">
    <citation type="submission" date="2025-08" db="UniProtKB">
        <authorList>
            <consortium name="Ensembl"/>
        </authorList>
    </citation>
    <scope>IDENTIFICATION</scope>
</reference>
<dbReference type="PANTHER" id="PTHR10656:SF40">
    <property type="entry name" value="INOSITOL 1,4,5-TRISPHOSPHATE RECEPTOR-INTERACTING PROTEIN-LIKE 1"/>
    <property type="match status" value="1"/>
</dbReference>
<dbReference type="SMART" id="SM01265">
    <property type="entry name" value="Mab-21"/>
    <property type="match status" value="1"/>
</dbReference>
<evidence type="ECO:0000256" key="1">
    <source>
        <dbReference type="SAM" id="Coils"/>
    </source>
</evidence>
<dbReference type="PANTHER" id="PTHR10656">
    <property type="entry name" value="CELL FATE DETERMINING PROTEIN MAB21-RELATED"/>
    <property type="match status" value="1"/>
</dbReference>
<feature type="region of interest" description="Disordered" evidence="2">
    <location>
        <begin position="103"/>
        <end position="133"/>
    </location>
</feature>
<dbReference type="OMA" id="RVELQCM"/>
<protein>
    <recommendedName>
        <fullName evidence="7">IPIL1 protein</fullName>
    </recommendedName>
</protein>
<name>A0A8C5IIB2_JUNHY</name>
<feature type="signal peptide" evidence="4">
    <location>
        <begin position="1"/>
        <end position="21"/>
    </location>
</feature>